<feature type="transmembrane region" description="Helical" evidence="6">
    <location>
        <begin position="254"/>
        <end position="275"/>
    </location>
</feature>
<dbReference type="InterPro" id="IPR036259">
    <property type="entry name" value="MFS_trans_sf"/>
</dbReference>
<feature type="domain" description="PABS" evidence="7">
    <location>
        <begin position="432"/>
        <end position="671"/>
    </location>
</feature>
<protein>
    <submittedName>
        <fullName evidence="8">Spermidine synthase</fullName>
    </submittedName>
</protein>
<dbReference type="NCBIfam" id="NF037959">
    <property type="entry name" value="MFS_SpdSyn"/>
    <property type="match status" value="1"/>
</dbReference>
<dbReference type="PANTHER" id="PTHR11558:SF11">
    <property type="entry name" value="SPERMIDINE SYNTHASE"/>
    <property type="match status" value="1"/>
</dbReference>
<keyword evidence="6" id="KW-0472">Membrane</keyword>
<name>A0A2W5TJK0_9BACT</name>
<feature type="transmembrane region" description="Helical" evidence="6">
    <location>
        <begin position="287"/>
        <end position="306"/>
    </location>
</feature>
<dbReference type="GO" id="GO:0008295">
    <property type="term" value="P:spermidine biosynthetic process"/>
    <property type="evidence" value="ECO:0007669"/>
    <property type="project" value="UniProtKB-KW"/>
</dbReference>
<evidence type="ECO:0000313" key="9">
    <source>
        <dbReference type="Proteomes" id="UP000249061"/>
    </source>
</evidence>
<accession>A0A2W5TJK0</accession>
<feature type="transmembrane region" description="Helical" evidence="6">
    <location>
        <begin position="420"/>
        <end position="437"/>
    </location>
</feature>
<feature type="transmembrane region" description="Helical" evidence="6">
    <location>
        <begin position="186"/>
        <end position="206"/>
    </location>
</feature>
<feature type="transmembrane region" description="Helical" evidence="6">
    <location>
        <begin position="7"/>
        <end position="26"/>
    </location>
</feature>
<feature type="transmembrane region" description="Helical" evidence="6">
    <location>
        <begin position="119"/>
        <end position="143"/>
    </location>
</feature>
<evidence type="ECO:0000256" key="1">
    <source>
        <dbReference type="ARBA" id="ARBA00007867"/>
    </source>
</evidence>
<reference evidence="8 9" key="1">
    <citation type="submission" date="2017-08" db="EMBL/GenBank/DDBJ databases">
        <title>Infants hospitalized years apart are colonized by the same room-sourced microbial strains.</title>
        <authorList>
            <person name="Brooks B."/>
            <person name="Olm M.R."/>
            <person name="Firek B.A."/>
            <person name="Baker R."/>
            <person name="Thomas B.C."/>
            <person name="Morowitz M.J."/>
            <person name="Banfield J.F."/>
        </authorList>
    </citation>
    <scope>NUCLEOTIDE SEQUENCE [LARGE SCALE GENOMIC DNA]</scope>
    <source>
        <strain evidence="8">S2_003_000_R2_14</strain>
    </source>
</reference>
<keyword evidence="3" id="KW-0745">Spermidine biosynthesis</keyword>
<dbReference type="EMBL" id="QFQP01000008">
    <property type="protein sequence ID" value="PZR13977.1"/>
    <property type="molecule type" value="Genomic_DNA"/>
</dbReference>
<evidence type="ECO:0000256" key="2">
    <source>
        <dbReference type="ARBA" id="ARBA00022679"/>
    </source>
</evidence>
<dbReference type="InterPro" id="IPR029063">
    <property type="entry name" value="SAM-dependent_MTases_sf"/>
</dbReference>
<dbReference type="AlphaFoldDB" id="A0A2W5TJK0"/>
<proteinExistence type="inferred from homology"/>
<feature type="transmembrane region" description="Helical" evidence="6">
    <location>
        <begin position="328"/>
        <end position="353"/>
    </location>
</feature>
<gene>
    <name evidence="8" type="ORF">DI536_11685</name>
</gene>
<comment type="caution">
    <text evidence="8">The sequence shown here is derived from an EMBL/GenBank/DDBJ whole genome shotgun (WGS) entry which is preliminary data.</text>
</comment>
<dbReference type="InterPro" id="IPR001045">
    <property type="entry name" value="Spermi_synthase"/>
</dbReference>
<dbReference type="Pfam" id="PF01564">
    <property type="entry name" value="Spermine_synth"/>
    <property type="match status" value="1"/>
</dbReference>
<evidence type="ECO:0000256" key="4">
    <source>
        <dbReference type="ARBA" id="ARBA00023115"/>
    </source>
</evidence>
<dbReference type="InterPro" id="IPR030374">
    <property type="entry name" value="PABS"/>
</dbReference>
<dbReference type="GO" id="GO:0004766">
    <property type="term" value="F:spermidine synthase activity"/>
    <property type="evidence" value="ECO:0007669"/>
    <property type="project" value="TreeGrafter"/>
</dbReference>
<dbReference type="PANTHER" id="PTHR11558">
    <property type="entry name" value="SPERMIDINE/SPERMINE SYNTHASE"/>
    <property type="match status" value="1"/>
</dbReference>
<dbReference type="Gene3D" id="3.40.50.150">
    <property type="entry name" value="Vaccinia Virus protein VP39"/>
    <property type="match status" value="1"/>
</dbReference>
<organism evidence="8 9">
    <name type="scientific">Archangium gephyra</name>
    <dbReference type="NCBI Taxonomy" id="48"/>
    <lineage>
        <taxon>Bacteria</taxon>
        <taxon>Pseudomonadati</taxon>
        <taxon>Myxococcota</taxon>
        <taxon>Myxococcia</taxon>
        <taxon>Myxococcales</taxon>
        <taxon>Cystobacterineae</taxon>
        <taxon>Archangiaceae</taxon>
        <taxon>Archangium</taxon>
    </lineage>
</organism>
<keyword evidence="6" id="KW-1133">Transmembrane helix</keyword>
<evidence type="ECO:0000313" key="8">
    <source>
        <dbReference type="EMBL" id="PZR13977.1"/>
    </source>
</evidence>
<feature type="transmembrane region" description="Helical" evidence="6">
    <location>
        <begin position="395"/>
        <end position="413"/>
    </location>
</feature>
<evidence type="ECO:0000256" key="3">
    <source>
        <dbReference type="ARBA" id="ARBA00023066"/>
    </source>
</evidence>
<dbReference type="Gene3D" id="1.20.1250.20">
    <property type="entry name" value="MFS general substrate transporter like domains"/>
    <property type="match status" value="1"/>
</dbReference>
<dbReference type="GO" id="GO:0005829">
    <property type="term" value="C:cytosol"/>
    <property type="evidence" value="ECO:0007669"/>
    <property type="project" value="TreeGrafter"/>
</dbReference>
<feature type="transmembrane region" description="Helical" evidence="6">
    <location>
        <begin position="72"/>
        <end position="99"/>
    </location>
</feature>
<evidence type="ECO:0000256" key="5">
    <source>
        <dbReference type="PROSITE-ProRule" id="PRU00354"/>
    </source>
</evidence>
<evidence type="ECO:0000259" key="7">
    <source>
        <dbReference type="PROSITE" id="PS51006"/>
    </source>
</evidence>
<keyword evidence="2 5" id="KW-0808">Transferase</keyword>
<feature type="transmembrane region" description="Helical" evidence="6">
    <location>
        <begin position="227"/>
        <end position="248"/>
    </location>
</feature>
<dbReference type="Proteomes" id="UP000249061">
    <property type="component" value="Unassembled WGS sequence"/>
</dbReference>
<feature type="transmembrane region" description="Helical" evidence="6">
    <location>
        <begin position="38"/>
        <end position="60"/>
    </location>
</feature>
<feature type="transmembrane region" description="Helical" evidence="6">
    <location>
        <begin position="365"/>
        <end position="389"/>
    </location>
</feature>
<keyword evidence="4 5" id="KW-0620">Polyamine biosynthesis</keyword>
<dbReference type="SUPFAM" id="SSF53335">
    <property type="entry name" value="S-adenosyl-L-methionine-dependent methyltransferases"/>
    <property type="match status" value="1"/>
</dbReference>
<feature type="transmembrane region" description="Helical" evidence="6">
    <location>
        <begin position="155"/>
        <end position="174"/>
    </location>
</feature>
<evidence type="ECO:0000256" key="6">
    <source>
        <dbReference type="SAM" id="Phobius"/>
    </source>
</evidence>
<keyword evidence="6" id="KW-0812">Transmembrane</keyword>
<sequence>MSRTRWLAWFMFVLSGAAGLVFEVAMQRSLTRVFGVSAFATSTVLAAWMGGIALGAVLFGRLSQRVKSPWRLYAWLEVGIALVAFTLPAAVPSIINAFAAAAAGLSPDDPSLLVLRLGLAFLITLVPTLLMGGTLPAVARGLGEGDGGDTMLTQLYTANLLGAVAGAALGSYVFMPTFGLSRTQLVGASMNLAAAAIAFIIARGVAEPSPREAVKDTSRAALRLVALSAWSGLATFCAEVTWFQLLGVVVGNSVYAFGIMLATFLTGLALGSAWLSRRPQGTIDETLLGRVQLVVALGLLFTIPLWDKVPTTFLIAGKWATTFASREFVRVLACLELMLLPSIALGTVFPLVLRAAWKPGGQHAGVGGLSAANTLGAVAGSLLTGFVLLPRLGSRTVLLVLLTVSALIALVLLKRAWRGAAIAIVALAWLMPGWNMGRLASGYNVYFSVPYYANGEVLWLRESIEAGLTSVVRNGDALTMLTNGKFQGNDVEEVPAQLGFAQLPMLVQQKWDSALVIGLGTGTSLGAVAAQPYEDVDVVELSGDIITAGREFFGHVNDGVLSNGRVNIVRADARNFLLLSKKHYDLISIELSSIWFAGAADLYNREFYALAKEHMSQTGVLQQWVQLHHLTRRDFAIVLASVRAEFPYAVLYEYGEQGILLASKSPLVGDYQTLTKLSGTHAAQRTPAQDVLTLAGRVMLDQAGIDALIEEERKDTPMERFVSTDDSLHLEYSTPRGNADESLTVEAIFESIRHLSRKSSPITTPDEEAQHHVNGAIALTRGRRDDALRELSLGGQKARPLLEWLQAQP</sequence>
<comment type="similarity">
    <text evidence="1">Belongs to the spermidine/spermine synthase family.</text>
</comment>
<dbReference type="PROSITE" id="PS51006">
    <property type="entry name" value="PABS_2"/>
    <property type="match status" value="1"/>
</dbReference>
<comment type="caution">
    <text evidence="5">Lacks conserved residue(s) required for the propagation of feature annotation.</text>
</comment>